<evidence type="ECO:0000313" key="2">
    <source>
        <dbReference type="EMBL" id="SUC29669.1"/>
    </source>
</evidence>
<sequence>MAKKPQEQQDKTDDLGGLPPELQVDANTQQDVAPTDELNDKPPVESDPKPDPEPKPDNDDETDDIYVVVKGRSVQHNGILYTESQQIELDEIDANRLVTLGVVMSLARVREKLVQANPAGTVTISGG</sequence>
<dbReference type="EMBL" id="UGTZ01000001">
    <property type="protein sequence ID" value="SUC29669.1"/>
    <property type="molecule type" value="Genomic_DNA"/>
</dbReference>
<dbReference type="Proteomes" id="UP000254208">
    <property type="component" value="Unassembled WGS sequence"/>
</dbReference>
<accession>A0A379FLS5</accession>
<dbReference type="GeneID" id="93671676"/>
<organism evidence="2 3">
    <name type="scientific">Providencia rettgeri</name>
    <dbReference type="NCBI Taxonomy" id="587"/>
    <lineage>
        <taxon>Bacteria</taxon>
        <taxon>Pseudomonadati</taxon>
        <taxon>Pseudomonadota</taxon>
        <taxon>Gammaproteobacteria</taxon>
        <taxon>Enterobacterales</taxon>
        <taxon>Morganellaceae</taxon>
        <taxon>Providencia</taxon>
    </lineage>
</organism>
<feature type="compositionally biased region" description="Basic and acidic residues" evidence="1">
    <location>
        <begin position="38"/>
        <end position="57"/>
    </location>
</feature>
<protein>
    <submittedName>
        <fullName evidence="2">Uncharacterized protein</fullName>
    </submittedName>
</protein>
<reference evidence="2 3" key="1">
    <citation type="submission" date="2018-06" db="EMBL/GenBank/DDBJ databases">
        <authorList>
            <consortium name="Pathogen Informatics"/>
            <person name="Doyle S."/>
        </authorList>
    </citation>
    <scope>NUCLEOTIDE SEQUENCE [LARGE SCALE GENOMIC DNA]</scope>
    <source>
        <strain evidence="2 3">NCTC11801</strain>
    </source>
</reference>
<evidence type="ECO:0000313" key="3">
    <source>
        <dbReference type="Proteomes" id="UP000254208"/>
    </source>
</evidence>
<feature type="compositionally biased region" description="Basic and acidic residues" evidence="1">
    <location>
        <begin position="1"/>
        <end position="14"/>
    </location>
</feature>
<evidence type="ECO:0000256" key="1">
    <source>
        <dbReference type="SAM" id="MobiDB-lite"/>
    </source>
</evidence>
<gene>
    <name evidence="2" type="ORF">NCTC11801_00572</name>
</gene>
<dbReference type="RefSeq" id="WP_115166543.1">
    <property type="nucleotide sequence ID" value="NZ_CP077317.1"/>
</dbReference>
<dbReference type="AlphaFoldDB" id="A0A379FLS5"/>
<feature type="region of interest" description="Disordered" evidence="1">
    <location>
        <begin position="1"/>
        <end position="64"/>
    </location>
</feature>
<name>A0A379FLS5_PRORE</name>
<proteinExistence type="predicted"/>